<dbReference type="Proteomes" id="UP000240904">
    <property type="component" value="Unassembled WGS sequence"/>
</dbReference>
<evidence type="ECO:0000313" key="1">
    <source>
        <dbReference type="EMBL" id="PSW06076.1"/>
    </source>
</evidence>
<protein>
    <submittedName>
        <fullName evidence="1">Uncharacterized protein</fullName>
    </submittedName>
</protein>
<dbReference type="RefSeq" id="WP_107282456.1">
    <property type="nucleotide sequence ID" value="NZ_PYMC01000003.1"/>
</dbReference>
<accession>A0A2T3N1A1</accession>
<reference evidence="1 2" key="1">
    <citation type="submission" date="2018-03" db="EMBL/GenBank/DDBJ databases">
        <title>Whole genome sequencing of Histamine producing bacteria.</title>
        <authorList>
            <person name="Butler K."/>
        </authorList>
    </citation>
    <scope>NUCLEOTIDE SEQUENCE [LARGE SCALE GENOMIC DNA]</scope>
    <source>
        <strain evidence="1 2">DSM 16190</strain>
    </source>
</reference>
<proteinExistence type="predicted"/>
<organism evidence="1 2">
    <name type="scientific">Photobacterium lipolyticum</name>
    <dbReference type="NCBI Taxonomy" id="266810"/>
    <lineage>
        <taxon>Bacteria</taxon>
        <taxon>Pseudomonadati</taxon>
        <taxon>Pseudomonadota</taxon>
        <taxon>Gammaproteobacteria</taxon>
        <taxon>Vibrionales</taxon>
        <taxon>Vibrionaceae</taxon>
        <taxon>Photobacterium</taxon>
    </lineage>
</organism>
<comment type="caution">
    <text evidence="1">The sequence shown here is derived from an EMBL/GenBank/DDBJ whole genome shotgun (WGS) entry which is preliminary data.</text>
</comment>
<name>A0A2T3N1A1_9GAMM</name>
<keyword evidence="2" id="KW-1185">Reference proteome</keyword>
<dbReference type="AlphaFoldDB" id="A0A2T3N1A1"/>
<evidence type="ECO:0000313" key="2">
    <source>
        <dbReference type="Proteomes" id="UP000240904"/>
    </source>
</evidence>
<gene>
    <name evidence="1" type="ORF">C9I89_06065</name>
</gene>
<sequence length="178" mass="20473">MSAKTPLFTYLCRKVENEFPHIPNRSIPDVIAWALEFKSYASLNAAYQRNDIDLDNPDVVQKLLRKWNDDEPNDTHADYSLLEKLISKNKSPAIVNLNVENLILCLNMMLIVYHPEVLNCDGCQKEMTTTVDDFEFVTEAEDEDDVYAVLCSDCLAKELAKPHSEKTIYAIDRSYRHV</sequence>
<dbReference type="EMBL" id="PYMC01000003">
    <property type="protein sequence ID" value="PSW06076.1"/>
    <property type="molecule type" value="Genomic_DNA"/>
</dbReference>